<comment type="caution">
    <text evidence="3">The sequence shown here is derived from an EMBL/GenBank/DDBJ whole genome shotgun (WGS) entry which is preliminary data.</text>
</comment>
<dbReference type="EMBL" id="BAABIL010000402">
    <property type="protein sequence ID" value="GAA4985701.1"/>
    <property type="molecule type" value="Genomic_DNA"/>
</dbReference>
<keyword evidence="1" id="KW-0175">Coiled coil</keyword>
<evidence type="ECO:0000313" key="3">
    <source>
        <dbReference type="EMBL" id="GAA4985701.1"/>
    </source>
</evidence>
<reference evidence="4" key="1">
    <citation type="journal article" date="2019" name="Int. J. Syst. Evol. Microbiol.">
        <title>The Global Catalogue of Microorganisms (GCM) 10K type strain sequencing project: providing services to taxonomists for standard genome sequencing and annotation.</title>
        <authorList>
            <consortium name="The Broad Institute Genomics Platform"/>
            <consortium name="The Broad Institute Genome Sequencing Center for Infectious Disease"/>
            <person name="Wu L."/>
            <person name="Ma J."/>
        </authorList>
    </citation>
    <scope>NUCLEOTIDE SEQUENCE [LARGE SCALE GENOMIC DNA]</scope>
    <source>
        <strain evidence="4">JCM 18126</strain>
    </source>
</reference>
<feature type="coiled-coil region" evidence="1">
    <location>
        <begin position="456"/>
        <end position="529"/>
    </location>
</feature>
<accession>A0ABP9I243</accession>
<sequence length="545" mass="59062">MSEPSQEPASTTDVQDTPAATGTPTAPGPQPVDAATAQVPGAPAAETVAETTEAPVPDPVSPDGGEPTTDEPAAAETPAAQAPEAPAAEAPADEAPADEAPAVADAPPVATPASVPHPSPETGAAHTSSADAATFGRVDADGTVWVRRKDGEHEVGQYPGASPEEALAYFVRKFEEVVAQVDLFEQRLRSTELSSKDIVSGVAALRTAVAETRAVGDVDGLAARVEALATIAEEARAAADRLRHENRERLRALRTAIVEEAEQIAAQDPERVQWKGAGERLRELFAQWQAAQREGRLDKRSEEELWKRFSHARSAFDKARRHHFAALNEQRGSVRAEKEKLVAEAEELSTSTDWRGTSSAYRQLMDRWKAAGRLARKDDDALWARFRAAQDAFFAARTAANEQVDEEFRGNLQVKEQLLVEAEALVPVRDLGAAKAALRDIQERWEAAGKVPRADLGRVEGRLRAVENAVRDAEQERWKRSNPEARARAQGVVAQLEAGIRDLQADVEAARARGDARRLKRAEEALRARQEWLEQARGTLRDVTG</sequence>
<dbReference type="Proteomes" id="UP001501195">
    <property type="component" value="Unassembled WGS sequence"/>
</dbReference>
<dbReference type="InterPro" id="IPR007139">
    <property type="entry name" value="DUF349"/>
</dbReference>
<gene>
    <name evidence="3" type="ORF">GCM10023225_25470</name>
</gene>
<protein>
    <submittedName>
        <fullName evidence="3">DUF349 domain-containing protein</fullName>
    </submittedName>
</protein>
<feature type="compositionally biased region" description="Low complexity" evidence="2">
    <location>
        <begin position="34"/>
        <end position="55"/>
    </location>
</feature>
<dbReference type="Pfam" id="PF03993">
    <property type="entry name" value="DUF349"/>
    <property type="match status" value="3"/>
</dbReference>
<evidence type="ECO:0000256" key="2">
    <source>
        <dbReference type="SAM" id="MobiDB-lite"/>
    </source>
</evidence>
<proteinExistence type="predicted"/>
<feature type="region of interest" description="Disordered" evidence="2">
    <location>
        <begin position="1"/>
        <end position="136"/>
    </location>
</feature>
<dbReference type="RefSeq" id="WP_345712978.1">
    <property type="nucleotide sequence ID" value="NZ_BAABIL010000402.1"/>
</dbReference>
<keyword evidence="4" id="KW-1185">Reference proteome</keyword>
<feature type="compositionally biased region" description="Polar residues" evidence="2">
    <location>
        <begin position="1"/>
        <end position="15"/>
    </location>
</feature>
<name>A0ABP9I243_9ACTN</name>
<evidence type="ECO:0000256" key="1">
    <source>
        <dbReference type="SAM" id="Coils"/>
    </source>
</evidence>
<feature type="compositionally biased region" description="Low complexity" evidence="2">
    <location>
        <begin position="98"/>
        <end position="113"/>
    </location>
</feature>
<feature type="compositionally biased region" description="Low complexity" evidence="2">
    <location>
        <begin position="66"/>
        <end position="90"/>
    </location>
</feature>
<organism evidence="3 4">
    <name type="scientific">Kineococcus glutinatus</name>
    <dbReference type="NCBI Taxonomy" id="1070872"/>
    <lineage>
        <taxon>Bacteria</taxon>
        <taxon>Bacillati</taxon>
        <taxon>Actinomycetota</taxon>
        <taxon>Actinomycetes</taxon>
        <taxon>Kineosporiales</taxon>
        <taxon>Kineosporiaceae</taxon>
        <taxon>Kineococcus</taxon>
    </lineage>
</organism>
<evidence type="ECO:0000313" key="4">
    <source>
        <dbReference type="Proteomes" id="UP001501195"/>
    </source>
</evidence>